<feature type="domain" description="GGDEF" evidence="3">
    <location>
        <begin position="75"/>
        <end position="211"/>
    </location>
</feature>
<dbReference type="SMART" id="SM00267">
    <property type="entry name" value="GGDEF"/>
    <property type="match status" value="1"/>
</dbReference>
<dbReference type="EC" id="2.7.7.65" evidence="1"/>
<proteinExistence type="predicted"/>
<protein>
    <recommendedName>
        <fullName evidence="1">diguanylate cyclase</fullName>
        <ecNumber evidence="1">2.7.7.65</ecNumber>
    </recommendedName>
</protein>
<evidence type="ECO:0000313" key="4">
    <source>
        <dbReference type="EMBL" id="BAO84602.1"/>
    </source>
</evidence>
<keyword evidence="5" id="KW-1185">Reference proteome</keyword>
<dbReference type="Proteomes" id="UP000066014">
    <property type="component" value="Chromosome"/>
</dbReference>
<sequence length="241" mass="26421">MDMAVLQLEKVDALLRQAGVALAPPTEVGGTHYLQSVLDALCDLSSTDPLTGVMNRRAFLYVLEQELDRVTRGGEYALLLALDIDHFKRINDRYGHPAGDEVLRVITQRLRDTVRPMDNVARIGGEEFAVLCPNCPPSFAMAVAQRTRTAIEAVPINLPQNQGAIDVTVSVGGAFAMPWVKSVLSDWMSRADQLLYQAKREGRNCVRLESVLSADVSTEEKGLLFGWSNAEGQLADHGRST</sequence>
<dbReference type="InterPro" id="IPR050469">
    <property type="entry name" value="Diguanylate_Cyclase"/>
</dbReference>
<dbReference type="InterPro" id="IPR000160">
    <property type="entry name" value="GGDEF_dom"/>
</dbReference>
<name>A0A060NS38_9BURK</name>
<dbReference type="GO" id="GO:1902201">
    <property type="term" value="P:negative regulation of bacterial-type flagellum-dependent cell motility"/>
    <property type="evidence" value="ECO:0007669"/>
    <property type="project" value="TreeGrafter"/>
</dbReference>
<dbReference type="InterPro" id="IPR043128">
    <property type="entry name" value="Rev_trsase/Diguanyl_cyclase"/>
</dbReference>
<organism evidence="4 5">
    <name type="scientific">Serpentinimonas maccroryi</name>
    <dbReference type="NCBI Taxonomy" id="1458426"/>
    <lineage>
        <taxon>Bacteria</taxon>
        <taxon>Pseudomonadati</taxon>
        <taxon>Pseudomonadota</taxon>
        <taxon>Betaproteobacteria</taxon>
        <taxon>Burkholderiales</taxon>
        <taxon>Comamonadaceae</taxon>
        <taxon>Serpentinimonas</taxon>
    </lineage>
</organism>
<dbReference type="STRING" id="1458426.SMCB_2374"/>
<dbReference type="CDD" id="cd01949">
    <property type="entry name" value="GGDEF"/>
    <property type="match status" value="1"/>
</dbReference>
<accession>A0A060NS38</accession>
<dbReference type="HOGENOM" id="CLU_000445_11_16_4"/>
<dbReference type="GO" id="GO:0052621">
    <property type="term" value="F:diguanylate cyclase activity"/>
    <property type="evidence" value="ECO:0007669"/>
    <property type="project" value="UniProtKB-EC"/>
</dbReference>
<dbReference type="Gene3D" id="3.30.70.270">
    <property type="match status" value="1"/>
</dbReference>
<dbReference type="PANTHER" id="PTHR45138:SF9">
    <property type="entry name" value="DIGUANYLATE CYCLASE DGCM-RELATED"/>
    <property type="match status" value="1"/>
</dbReference>
<gene>
    <name evidence="4" type="ORF">SMCB_2374</name>
</gene>
<dbReference type="GO" id="GO:0005886">
    <property type="term" value="C:plasma membrane"/>
    <property type="evidence" value="ECO:0007669"/>
    <property type="project" value="TreeGrafter"/>
</dbReference>
<dbReference type="EMBL" id="AP014569">
    <property type="protein sequence ID" value="BAO84602.1"/>
    <property type="molecule type" value="Genomic_DNA"/>
</dbReference>
<reference evidence="4 5" key="1">
    <citation type="journal article" date="2014" name="Nat. Commun.">
        <title>Physiological and genomic features of highly alkaliphilic hydrogen-utilizing Betaproteobacteria from a continental serpentinizing site.</title>
        <authorList>
            <person name="Suzuki S."/>
            <person name="Kuenen J.G."/>
            <person name="Schipper K."/>
            <person name="van der Velde S."/>
            <person name="Ishii S."/>
            <person name="Wu A."/>
            <person name="Sorokin D.Y."/>
            <person name="Tenney A."/>
            <person name="Meng X.Y."/>
            <person name="Morrill P.L."/>
            <person name="Kamagata Y."/>
            <person name="Muyzer G."/>
            <person name="Nealson K.H."/>
        </authorList>
    </citation>
    <scope>NUCLEOTIDE SEQUENCE [LARGE SCALE GENOMIC DNA]</scope>
    <source>
        <strain evidence="4 5">B1</strain>
    </source>
</reference>
<dbReference type="PROSITE" id="PS50887">
    <property type="entry name" value="GGDEF"/>
    <property type="match status" value="1"/>
</dbReference>
<dbReference type="AlphaFoldDB" id="A0A060NS38"/>
<dbReference type="NCBIfam" id="TIGR00254">
    <property type="entry name" value="GGDEF"/>
    <property type="match status" value="1"/>
</dbReference>
<comment type="catalytic activity">
    <reaction evidence="2">
        <text>2 GTP = 3',3'-c-di-GMP + 2 diphosphate</text>
        <dbReference type="Rhea" id="RHEA:24898"/>
        <dbReference type="ChEBI" id="CHEBI:33019"/>
        <dbReference type="ChEBI" id="CHEBI:37565"/>
        <dbReference type="ChEBI" id="CHEBI:58805"/>
        <dbReference type="EC" id="2.7.7.65"/>
    </reaction>
</comment>
<evidence type="ECO:0000256" key="1">
    <source>
        <dbReference type="ARBA" id="ARBA00012528"/>
    </source>
</evidence>
<dbReference type="RefSeq" id="WP_045537228.1">
    <property type="nucleotide sequence ID" value="NZ_AP014569.1"/>
</dbReference>
<dbReference type="PANTHER" id="PTHR45138">
    <property type="entry name" value="REGULATORY COMPONENTS OF SENSORY TRANSDUCTION SYSTEM"/>
    <property type="match status" value="1"/>
</dbReference>
<evidence type="ECO:0000259" key="3">
    <source>
        <dbReference type="PROSITE" id="PS50887"/>
    </source>
</evidence>
<dbReference type="Pfam" id="PF00990">
    <property type="entry name" value="GGDEF"/>
    <property type="match status" value="1"/>
</dbReference>
<dbReference type="SUPFAM" id="SSF55073">
    <property type="entry name" value="Nucleotide cyclase"/>
    <property type="match status" value="1"/>
</dbReference>
<evidence type="ECO:0000313" key="5">
    <source>
        <dbReference type="Proteomes" id="UP000066014"/>
    </source>
</evidence>
<dbReference type="InterPro" id="IPR029787">
    <property type="entry name" value="Nucleotide_cyclase"/>
</dbReference>
<dbReference type="FunFam" id="3.30.70.270:FF:000001">
    <property type="entry name" value="Diguanylate cyclase domain protein"/>
    <property type="match status" value="1"/>
</dbReference>
<evidence type="ECO:0000256" key="2">
    <source>
        <dbReference type="ARBA" id="ARBA00034247"/>
    </source>
</evidence>
<dbReference type="KEGG" id="cbab:SMCB_2374"/>
<dbReference type="GO" id="GO:0043709">
    <property type="term" value="P:cell adhesion involved in single-species biofilm formation"/>
    <property type="evidence" value="ECO:0007669"/>
    <property type="project" value="TreeGrafter"/>
</dbReference>